<organism evidence="5 6">
    <name type="scientific">Genlisea aurea</name>
    <dbReference type="NCBI Taxonomy" id="192259"/>
    <lineage>
        <taxon>Eukaryota</taxon>
        <taxon>Viridiplantae</taxon>
        <taxon>Streptophyta</taxon>
        <taxon>Embryophyta</taxon>
        <taxon>Tracheophyta</taxon>
        <taxon>Spermatophyta</taxon>
        <taxon>Magnoliopsida</taxon>
        <taxon>eudicotyledons</taxon>
        <taxon>Gunneridae</taxon>
        <taxon>Pentapetalae</taxon>
        <taxon>asterids</taxon>
        <taxon>lamiids</taxon>
        <taxon>Lamiales</taxon>
        <taxon>Lentibulariaceae</taxon>
        <taxon>Genlisea</taxon>
    </lineage>
</organism>
<accession>S8C8I9</accession>
<feature type="region of interest" description="Disordered" evidence="4">
    <location>
        <begin position="142"/>
        <end position="197"/>
    </location>
</feature>
<comment type="subcellular location">
    <subcellularLocation>
        <location evidence="1">Nucleus</location>
    </subcellularLocation>
</comment>
<dbReference type="GO" id="GO:0006383">
    <property type="term" value="P:transcription by RNA polymerase III"/>
    <property type="evidence" value="ECO:0007669"/>
    <property type="project" value="InterPro"/>
</dbReference>
<dbReference type="InterPro" id="IPR024661">
    <property type="entry name" value="RNA_pol_III_Rpc31"/>
</dbReference>
<keyword evidence="6" id="KW-1185">Reference proteome</keyword>
<dbReference type="OrthoDB" id="2018787at2759"/>
<dbReference type="GO" id="GO:0005666">
    <property type="term" value="C:RNA polymerase III complex"/>
    <property type="evidence" value="ECO:0007669"/>
    <property type="project" value="TreeGrafter"/>
</dbReference>
<dbReference type="AlphaFoldDB" id="S8C8I9"/>
<keyword evidence="3" id="KW-0539">Nucleus</keyword>
<gene>
    <name evidence="5" type="ORF">M569_11664</name>
</gene>
<dbReference type="EMBL" id="AUSU01005683">
    <property type="protein sequence ID" value="EPS63125.1"/>
    <property type="molecule type" value="Genomic_DNA"/>
</dbReference>
<proteinExistence type="inferred from homology"/>
<evidence type="ECO:0000256" key="3">
    <source>
        <dbReference type="ARBA" id="ARBA00023242"/>
    </source>
</evidence>
<evidence type="ECO:0000256" key="2">
    <source>
        <dbReference type="ARBA" id="ARBA00008352"/>
    </source>
</evidence>
<reference evidence="5 6" key="1">
    <citation type="journal article" date="2013" name="BMC Genomics">
        <title>The miniature genome of a carnivorous plant Genlisea aurea contains a low number of genes and short non-coding sequences.</title>
        <authorList>
            <person name="Leushkin E.V."/>
            <person name="Sutormin R.A."/>
            <person name="Nabieva E.R."/>
            <person name="Penin A.A."/>
            <person name="Kondrashov A.S."/>
            <person name="Logacheva M.D."/>
        </authorList>
    </citation>
    <scope>NUCLEOTIDE SEQUENCE [LARGE SCALE GENOMIC DNA]</scope>
</reference>
<comment type="similarity">
    <text evidence="2">Belongs to the eukaryotic RPC7 RNA polymerase subunit family.</text>
</comment>
<name>S8C8I9_9LAMI</name>
<evidence type="ECO:0000256" key="4">
    <source>
        <dbReference type="SAM" id="MobiDB-lite"/>
    </source>
</evidence>
<evidence type="ECO:0000313" key="6">
    <source>
        <dbReference type="Proteomes" id="UP000015453"/>
    </source>
</evidence>
<sequence>MSFGGRGRGGYGRGGGGVFRPVIKVPFDLYPEIESLGTANYTTENLQLIKWSSNLQKFWRSSPYYYQGNVQQQENSKIERYSDRNNLPSAAAKPPLWHFIMLDSGHVPSELALGGKRVAKKIRWTLDSDTTKYDVFEKLEEKKGKALEKEEEEDEVEDEVEEEEYSDEGDYQQNEDFDDDDVNDAEPYDPADYEATF</sequence>
<dbReference type="PANTHER" id="PTHR15367:SF2">
    <property type="entry name" value="DNA-DIRECTED RNA POLYMERASE III SUBUNIT"/>
    <property type="match status" value="1"/>
</dbReference>
<feature type="compositionally biased region" description="Acidic residues" evidence="4">
    <location>
        <begin position="149"/>
        <end position="197"/>
    </location>
</feature>
<protein>
    <recommendedName>
        <fullName evidence="7">DNA-directed RNA polymerase III subunit</fullName>
    </recommendedName>
</protein>
<dbReference type="PANTHER" id="PTHR15367">
    <property type="entry name" value="DNA-DIRECTED RNA POLYMERASE III"/>
    <property type="match status" value="1"/>
</dbReference>
<evidence type="ECO:0008006" key="7">
    <source>
        <dbReference type="Google" id="ProtNLM"/>
    </source>
</evidence>
<evidence type="ECO:0000313" key="5">
    <source>
        <dbReference type="EMBL" id="EPS63125.1"/>
    </source>
</evidence>
<comment type="caution">
    <text evidence="5">The sequence shown here is derived from an EMBL/GenBank/DDBJ whole genome shotgun (WGS) entry which is preliminary data.</text>
</comment>
<dbReference type="Proteomes" id="UP000015453">
    <property type="component" value="Unassembled WGS sequence"/>
</dbReference>
<evidence type="ECO:0000256" key="1">
    <source>
        <dbReference type="ARBA" id="ARBA00004123"/>
    </source>
</evidence>